<accession>A0ACB9FKK0</accession>
<sequence length="141" mass="16223">MVSKKSKSCSNCFDDEEEDNSFRLPNELLNNFKEIRSLVVKLPGLHSNISSENGSGALLKWKAEFGKELESCVILGETGSRKSEQKQKNQGKESRKDGEISPPANLTNKQLRKRVVWTISCLIASFSRHHMWNRRERKFRQ</sequence>
<keyword evidence="2" id="KW-1185">Reference proteome</keyword>
<reference evidence="2" key="1">
    <citation type="journal article" date="2022" name="Mol. Ecol. Resour.">
        <title>The genomes of chicory, endive, great burdock and yacon provide insights into Asteraceae palaeo-polyploidization history and plant inulin production.</title>
        <authorList>
            <person name="Fan W."/>
            <person name="Wang S."/>
            <person name="Wang H."/>
            <person name="Wang A."/>
            <person name="Jiang F."/>
            <person name="Liu H."/>
            <person name="Zhao H."/>
            <person name="Xu D."/>
            <person name="Zhang Y."/>
        </authorList>
    </citation>
    <scope>NUCLEOTIDE SEQUENCE [LARGE SCALE GENOMIC DNA]</scope>
    <source>
        <strain evidence="2">cv. Niubang</strain>
    </source>
</reference>
<reference evidence="1 2" key="2">
    <citation type="journal article" date="2022" name="Mol. Ecol. Resour.">
        <title>The genomes of chicory, endive, great burdock and yacon provide insights into Asteraceae paleo-polyploidization history and plant inulin production.</title>
        <authorList>
            <person name="Fan W."/>
            <person name="Wang S."/>
            <person name="Wang H."/>
            <person name="Wang A."/>
            <person name="Jiang F."/>
            <person name="Liu H."/>
            <person name="Zhao H."/>
            <person name="Xu D."/>
            <person name="Zhang Y."/>
        </authorList>
    </citation>
    <scope>NUCLEOTIDE SEQUENCE [LARGE SCALE GENOMIC DNA]</scope>
    <source>
        <strain evidence="2">cv. Niubang</strain>
    </source>
</reference>
<name>A0ACB9FKK0_ARCLA</name>
<proteinExistence type="predicted"/>
<dbReference type="EMBL" id="CM042047">
    <property type="protein sequence ID" value="KAI3771622.1"/>
    <property type="molecule type" value="Genomic_DNA"/>
</dbReference>
<organism evidence="1 2">
    <name type="scientific">Arctium lappa</name>
    <name type="common">Greater burdock</name>
    <name type="synonym">Lappa major</name>
    <dbReference type="NCBI Taxonomy" id="4217"/>
    <lineage>
        <taxon>Eukaryota</taxon>
        <taxon>Viridiplantae</taxon>
        <taxon>Streptophyta</taxon>
        <taxon>Embryophyta</taxon>
        <taxon>Tracheophyta</taxon>
        <taxon>Spermatophyta</taxon>
        <taxon>Magnoliopsida</taxon>
        <taxon>eudicotyledons</taxon>
        <taxon>Gunneridae</taxon>
        <taxon>Pentapetalae</taxon>
        <taxon>asterids</taxon>
        <taxon>campanulids</taxon>
        <taxon>Asterales</taxon>
        <taxon>Asteraceae</taxon>
        <taxon>Carduoideae</taxon>
        <taxon>Cardueae</taxon>
        <taxon>Arctiinae</taxon>
        <taxon>Arctium</taxon>
    </lineage>
</organism>
<protein>
    <submittedName>
        <fullName evidence="1">Uncharacterized protein</fullName>
    </submittedName>
</protein>
<gene>
    <name evidence="1" type="ORF">L6452_02788</name>
</gene>
<evidence type="ECO:0000313" key="1">
    <source>
        <dbReference type="EMBL" id="KAI3771622.1"/>
    </source>
</evidence>
<comment type="caution">
    <text evidence="1">The sequence shown here is derived from an EMBL/GenBank/DDBJ whole genome shotgun (WGS) entry which is preliminary data.</text>
</comment>
<evidence type="ECO:0000313" key="2">
    <source>
        <dbReference type="Proteomes" id="UP001055879"/>
    </source>
</evidence>
<dbReference type="Proteomes" id="UP001055879">
    <property type="component" value="Linkage Group LG01"/>
</dbReference>